<accession>A0A645AH39</accession>
<sequence>MQPIYLLDDSLELEIFFSSEDCDLEDNICLRVMESCPEDEKIFKHDESHLFLTRKQARALADALLNAARSSEEKSL</sequence>
<dbReference type="AlphaFoldDB" id="A0A645AH39"/>
<proteinExistence type="predicted"/>
<name>A0A645AH39_9ZZZZ</name>
<gene>
    <name evidence="1" type="ORF">SDC9_99023</name>
</gene>
<dbReference type="EMBL" id="VSSQ01013782">
    <property type="protein sequence ID" value="MPM52266.1"/>
    <property type="molecule type" value="Genomic_DNA"/>
</dbReference>
<evidence type="ECO:0000313" key="1">
    <source>
        <dbReference type="EMBL" id="MPM52266.1"/>
    </source>
</evidence>
<comment type="caution">
    <text evidence="1">The sequence shown here is derived from an EMBL/GenBank/DDBJ whole genome shotgun (WGS) entry which is preliminary data.</text>
</comment>
<reference evidence="1" key="1">
    <citation type="submission" date="2019-08" db="EMBL/GenBank/DDBJ databases">
        <authorList>
            <person name="Kucharzyk K."/>
            <person name="Murdoch R.W."/>
            <person name="Higgins S."/>
            <person name="Loffler F."/>
        </authorList>
    </citation>
    <scope>NUCLEOTIDE SEQUENCE</scope>
</reference>
<organism evidence="1">
    <name type="scientific">bioreactor metagenome</name>
    <dbReference type="NCBI Taxonomy" id="1076179"/>
    <lineage>
        <taxon>unclassified sequences</taxon>
        <taxon>metagenomes</taxon>
        <taxon>ecological metagenomes</taxon>
    </lineage>
</organism>
<protein>
    <submittedName>
        <fullName evidence="1">Uncharacterized protein</fullName>
    </submittedName>
</protein>